<evidence type="ECO:0000256" key="1">
    <source>
        <dbReference type="ARBA" id="ARBA00022612"/>
    </source>
</evidence>
<dbReference type="GO" id="GO:0051276">
    <property type="term" value="P:chromosome organization"/>
    <property type="evidence" value="ECO:0007669"/>
    <property type="project" value="InterPro"/>
</dbReference>
<proteinExistence type="predicted"/>
<dbReference type="RefSeq" id="WP_233719621.1">
    <property type="nucleotide sequence ID" value="NZ_JAJUWU010000009.1"/>
</dbReference>
<evidence type="ECO:0000313" key="4">
    <source>
        <dbReference type="Proteomes" id="UP001139035"/>
    </source>
</evidence>
<dbReference type="PANTHER" id="PTHR41328:SF2">
    <property type="entry name" value="TERMINASE SMALL SUBUNIT"/>
    <property type="match status" value="1"/>
</dbReference>
<keyword evidence="4" id="KW-1185">Reference proteome</keyword>
<keyword evidence="2" id="KW-0231">Viral genome packaging</keyword>
<gene>
    <name evidence="3" type="ORF">LZD57_10725</name>
</gene>
<protein>
    <submittedName>
        <fullName evidence="3">Terminase small subunit</fullName>
    </submittedName>
</protein>
<keyword evidence="1" id="KW-1188">Viral release from host cell</keyword>
<dbReference type="Gene3D" id="1.10.10.1400">
    <property type="entry name" value="Terminase, small subunit, N-terminal DNA-binding domain, HTH motif"/>
    <property type="match status" value="1"/>
</dbReference>
<dbReference type="PANTHER" id="PTHR41328">
    <property type="entry name" value="TERMINASE SMALL SUBUNIT-RELATED"/>
    <property type="match status" value="1"/>
</dbReference>
<name>A0A9X1P0V2_9HYPH</name>
<organism evidence="3 4">
    <name type="scientific">Jiella avicenniae</name>
    <dbReference type="NCBI Taxonomy" id="2907202"/>
    <lineage>
        <taxon>Bacteria</taxon>
        <taxon>Pseudomonadati</taxon>
        <taxon>Pseudomonadota</taxon>
        <taxon>Alphaproteobacteria</taxon>
        <taxon>Hyphomicrobiales</taxon>
        <taxon>Aurantimonadaceae</taxon>
        <taxon>Jiella</taxon>
    </lineage>
</organism>
<dbReference type="InterPro" id="IPR052404">
    <property type="entry name" value="SPP1-like_terminase"/>
</dbReference>
<accession>A0A9X1P0V2</accession>
<dbReference type="EMBL" id="JAJUWU010000009">
    <property type="protein sequence ID" value="MCE7028463.1"/>
    <property type="molecule type" value="Genomic_DNA"/>
</dbReference>
<reference evidence="3" key="1">
    <citation type="submission" date="2022-01" db="EMBL/GenBank/DDBJ databases">
        <title>Jiella avicenniae sp. nov., a novel endophytic bacterium isolated from bark of Avicennia marina.</title>
        <authorList>
            <person name="Tuo L."/>
        </authorList>
    </citation>
    <scope>NUCLEOTIDE SEQUENCE</scope>
    <source>
        <strain evidence="3">CBK1P-4</strain>
    </source>
</reference>
<dbReference type="Proteomes" id="UP001139035">
    <property type="component" value="Unassembled WGS sequence"/>
</dbReference>
<dbReference type="InterPro" id="IPR005335">
    <property type="entry name" value="Terminase_ssu"/>
</dbReference>
<comment type="caution">
    <text evidence="3">The sequence shown here is derived from an EMBL/GenBank/DDBJ whole genome shotgun (WGS) entry which is preliminary data.</text>
</comment>
<dbReference type="AlphaFoldDB" id="A0A9X1P0V2"/>
<evidence type="ECO:0000313" key="3">
    <source>
        <dbReference type="EMBL" id="MCE7028463.1"/>
    </source>
</evidence>
<sequence length="178" mass="19645">MALGEKRGRFVEEYLHDLNATQAAIRAGYSAKTAYSQGQRLLKDVEILAAISEAKAARSERTKIDADWLLRRLADEAEADVADLYDEQGSLRPVSEWPLIWRKGLVAGLDVEEIKSEGVTIGIIRKVKLSDRVKRLELIGKHVEVQAFREQVGHGNPDGSPLVTRIELVSPGDGDSEA</sequence>
<dbReference type="Pfam" id="PF03592">
    <property type="entry name" value="Terminase_2"/>
    <property type="match status" value="1"/>
</dbReference>
<evidence type="ECO:0000256" key="2">
    <source>
        <dbReference type="ARBA" id="ARBA00023219"/>
    </source>
</evidence>
<dbReference type="InterPro" id="IPR038713">
    <property type="entry name" value="Terminase_Gp1_N_sf"/>
</dbReference>